<organism evidence="1 2">
    <name type="scientific">Cohnella cholangitidis</name>
    <dbReference type="NCBI Taxonomy" id="2598458"/>
    <lineage>
        <taxon>Bacteria</taxon>
        <taxon>Bacillati</taxon>
        <taxon>Bacillota</taxon>
        <taxon>Bacilli</taxon>
        <taxon>Bacillales</taxon>
        <taxon>Paenibacillaceae</taxon>
        <taxon>Cohnella</taxon>
    </lineage>
</organism>
<dbReference type="KEGG" id="cchl:FPL14_23215"/>
<dbReference type="RefSeq" id="WP_182299996.1">
    <property type="nucleotide sequence ID" value="NZ_CP041969.1"/>
</dbReference>
<dbReference type="InterPro" id="IPR036390">
    <property type="entry name" value="WH_DNA-bd_sf"/>
</dbReference>
<sequence length="77" mass="9206">MLDDTSRKILRILNNMRYVPTMDELARKAGRSPEQVKIALRVLATERFIEYAPDRHHELKIIQAWEFQQPKPQPMFK</sequence>
<keyword evidence="2" id="KW-1185">Reference proteome</keyword>
<dbReference type="AlphaFoldDB" id="A0A7G5C3H2"/>
<accession>A0A7G5C3H2</accession>
<dbReference type="Proteomes" id="UP000515679">
    <property type="component" value="Chromosome"/>
</dbReference>
<dbReference type="EMBL" id="CP041969">
    <property type="protein sequence ID" value="QMV43756.1"/>
    <property type="molecule type" value="Genomic_DNA"/>
</dbReference>
<proteinExistence type="predicted"/>
<evidence type="ECO:0000313" key="1">
    <source>
        <dbReference type="EMBL" id="QMV43756.1"/>
    </source>
</evidence>
<dbReference type="SUPFAM" id="SSF46785">
    <property type="entry name" value="Winged helix' DNA-binding domain"/>
    <property type="match status" value="1"/>
</dbReference>
<evidence type="ECO:0008006" key="3">
    <source>
        <dbReference type="Google" id="ProtNLM"/>
    </source>
</evidence>
<reference evidence="1 2" key="1">
    <citation type="submission" date="2019-07" db="EMBL/GenBank/DDBJ databases">
        <authorList>
            <person name="Kim J.K."/>
            <person name="Cheong H.-M."/>
            <person name="Choi Y."/>
            <person name="Hwang K.J."/>
            <person name="Lee S."/>
            <person name="Choi C."/>
        </authorList>
    </citation>
    <scope>NUCLEOTIDE SEQUENCE [LARGE SCALE GENOMIC DNA]</scope>
    <source>
        <strain evidence="1 2">KS 22</strain>
    </source>
</reference>
<evidence type="ECO:0000313" key="2">
    <source>
        <dbReference type="Proteomes" id="UP000515679"/>
    </source>
</evidence>
<protein>
    <recommendedName>
        <fullName evidence="3">MarR family transcriptional regulator</fullName>
    </recommendedName>
</protein>
<name>A0A7G5C3H2_9BACL</name>
<gene>
    <name evidence="1" type="ORF">FPL14_23215</name>
</gene>